<keyword evidence="1" id="KW-0418">Kinase</keyword>
<dbReference type="Pfam" id="PF13581">
    <property type="entry name" value="HATPase_c_2"/>
    <property type="match status" value="1"/>
</dbReference>
<dbReference type="SUPFAM" id="SSF55874">
    <property type="entry name" value="ATPase domain of HSP90 chaperone/DNA topoisomerase II/histidine kinase"/>
    <property type="match status" value="1"/>
</dbReference>
<dbReference type="EMBL" id="CP045096">
    <property type="protein sequence ID" value="QFQ98670.1"/>
    <property type="molecule type" value="Genomic_DNA"/>
</dbReference>
<dbReference type="AlphaFoldDB" id="A0A5P8K6K2"/>
<dbReference type="Proteomes" id="UP000327294">
    <property type="component" value="Chromosome"/>
</dbReference>
<dbReference type="Gene3D" id="3.30.565.10">
    <property type="entry name" value="Histidine kinase-like ATPase, C-terminal domain"/>
    <property type="match status" value="1"/>
</dbReference>
<protein>
    <submittedName>
        <fullName evidence="3">ATP-binding protein</fullName>
    </submittedName>
</protein>
<dbReference type="InterPro" id="IPR036890">
    <property type="entry name" value="HATPase_C_sf"/>
</dbReference>
<gene>
    <name evidence="3" type="ORF">F9278_23720</name>
</gene>
<dbReference type="PANTHER" id="PTHR35526">
    <property type="entry name" value="ANTI-SIGMA-F FACTOR RSBW-RELATED"/>
    <property type="match status" value="1"/>
</dbReference>
<keyword evidence="4" id="KW-1185">Reference proteome</keyword>
<dbReference type="InterPro" id="IPR050267">
    <property type="entry name" value="Anti-sigma-factor_SerPK"/>
</dbReference>
<keyword evidence="1" id="KW-0723">Serine/threonine-protein kinase</keyword>
<dbReference type="RefSeq" id="WP_152170122.1">
    <property type="nucleotide sequence ID" value="NZ_CP045096.1"/>
</dbReference>
<sequence>MMTATGSRPSVGRILRAVATPLEPSPESVSRARRTVHDTLAAWGLDNLADDMVLVASELVTNALQHTSGPIVMVLQQRDETVLIEVADVSSALPVQRRESADDESGRGLALVEAFSDDWGYRRRGNRRGKWVWCSWSLSPMATEHVDQPIPLEAAS</sequence>
<name>A0A5P8K6K2_9ACTN</name>
<feature type="domain" description="Histidine kinase/HSP90-like ATPase" evidence="2">
    <location>
        <begin position="23"/>
        <end position="136"/>
    </location>
</feature>
<dbReference type="KEGG" id="sphv:F9278_23720"/>
<keyword evidence="3" id="KW-0067">ATP-binding</keyword>
<evidence type="ECO:0000259" key="2">
    <source>
        <dbReference type="Pfam" id="PF13581"/>
    </source>
</evidence>
<dbReference type="PANTHER" id="PTHR35526:SF3">
    <property type="entry name" value="ANTI-SIGMA-F FACTOR RSBW"/>
    <property type="match status" value="1"/>
</dbReference>
<dbReference type="InterPro" id="IPR003594">
    <property type="entry name" value="HATPase_dom"/>
</dbReference>
<evidence type="ECO:0000313" key="3">
    <source>
        <dbReference type="EMBL" id="QFQ98670.1"/>
    </source>
</evidence>
<evidence type="ECO:0000256" key="1">
    <source>
        <dbReference type="ARBA" id="ARBA00022527"/>
    </source>
</evidence>
<keyword evidence="3" id="KW-0547">Nucleotide-binding</keyword>
<proteinExistence type="predicted"/>
<accession>A0A5P8K6K2</accession>
<dbReference type="GO" id="GO:0005524">
    <property type="term" value="F:ATP binding"/>
    <property type="evidence" value="ECO:0007669"/>
    <property type="project" value="UniProtKB-KW"/>
</dbReference>
<keyword evidence="1" id="KW-0808">Transferase</keyword>
<dbReference type="CDD" id="cd16936">
    <property type="entry name" value="HATPase_RsbW-like"/>
    <property type="match status" value="1"/>
</dbReference>
<reference evidence="3 4" key="1">
    <citation type="submission" date="2019-10" db="EMBL/GenBank/DDBJ databases">
        <title>Streptomyces sp. strain GY16 isolated from leaves of Broussonetia papyrifera.</title>
        <authorList>
            <person name="Mo P."/>
        </authorList>
    </citation>
    <scope>NUCLEOTIDE SEQUENCE [LARGE SCALE GENOMIC DNA]</scope>
    <source>
        <strain evidence="3 4">GY16</strain>
    </source>
</reference>
<organism evidence="3 4">
    <name type="scientific">Streptomyces phaeolivaceus</name>
    <dbReference type="NCBI Taxonomy" id="2653200"/>
    <lineage>
        <taxon>Bacteria</taxon>
        <taxon>Bacillati</taxon>
        <taxon>Actinomycetota</taxon>
        <taxon>Actinomycetes</taxon>
        <taxon>Kitasatosporales</taxon>
        <taxon>Streptomycetaceae</taxon>
        <taxon>Streptomyces</taxon>
    </lineage>
</organism>
<dbReference type="GO" id="GO:0004674">
    <property type="term" value="F:protein serine/threonine kinase activity"/>
    <property type="evidence" value="ECO:0007669"/>
    <property type="project" value="UniProtKB-KW"/>
</dbReference>
<evidence type="ECO:0000313" key="4">
    <source>
        <dbReference type="Proteomes" id="UP000327294"/>
    </source>
</evidence>